<protein>
    <submittedName>
        <fullName evidence="2">Uncharacterized protein</fullName>
    </submittedName>
</protein>
<keyword evidence="1" id="KW-1133">Transmembrane helix</keyword>
<dbReference type="Proteomes" id="UP001501747">
    <property type="component" value="Unassembled WGS sequence"/>
</dbReference>
<evidence type="ECO:0000313" key="3">
    <source>
        <dbReference type="Proteomes" id="UP001501747"/>
    </source>
</evidence>
<keyword evidence="3" id="KW-1185">Reference proteome</keyword>
<dbReference type="EMBL" id="BAABAL010000026">
    <property type="protein sequence ID" value="GAA4034377.1"/>
    <property type="molecule type" value="Genomic_DNA"/>
</dbReference>
<keyword evidence="1" id="KW-0472">Membrane</keyword>
<feature type="transmembrane region" description="Helical" evidence="1">
    <location>
        <begin position="20"/>
        <end position="53"/>
    </location>
</feature>
<sequence length="62" mass="6816">MSCVRGVSDAQRMSREGRAAAYALLAVVALSVPVVLVLLLQEVFMLTIAYWLAPLLNLLSRR</sequence>
<comment type="caution">
    <text evidence="2">The sequence shown here is derived from an EMBL/GenBank/DDBJ whole genome shotgun (WGS) entry which is preliminary data.</text>
</comment>
<reference evidence="3" key="1">
    <citation type="journal article" date="2019" name="Int. J. Syst. Evol. Microbiol.">
        <title>The Global Catalogue of Microorganisms (GCM) 10K type strain sequencing project: providing services to taxonomists for standard genome sequencing and annotation.</title>
        <authorList>
            <consortium name="The Broad Institute Genomics Platform"/>
            <consortium name="The Broad Institute Genome Sequencing Center for Infectious Disease"/>
            <person name="Wu L."/>
            <person name="Ma J."/>
        </authorList>
    </citation>
    <scope>NUCLEOTIDE SEQUENCE [LARGE SCALE GENOMIC DNA]</scope>
    <source>
        <strain evidence="3">JCM 17342</strain>
    </source>
</reference>
<gene>
    <name evidence="2" type="ORF">GCM10022247_69440</name>
</gene>
<name>A0ABP7U1C5_9PSEU</name>
<accession>A0ABP7U1C5</accession>
<evidence type="ECO:0000313" key="2">
    <source>
        <dbReference type="EMBL" id="GAA4034377.1"/>
    </source>
</evidence>
<proteinExistence type="predicted"/>
<evidence type="ECO:0000256" key="1">
    <source>
        <dbReference type="SAM" id="Phobius"/>
    </source>
</evidence>
<organism evidence="2 3">
    <name type="scientific">Allokutzneria multivorans</name>
    <dbReference type="NCBI Taxonomy" id="1142134"/>
    <lineage>
        <taxon>Bacteria</taxon>
        <taxon>Bacillati</taxon>
        <taxon>Actinomycetota</taxon>
        <taxon>Actinomycetes</taxon>
        <taxon>Pseudonocardiales</taxon>
        <taxon>Pseudonocardiaceae</taxon>
        <taxon>Allokutzneria</taxon>
    </lineage>
</organism>
<keyword evidence="1" id="KW-0812">Transmembrane</keyword>